<protein>
    <submittedName>
        <fullName evidence="1">Uncharacterized protein</fullName>
    </submittedName>
</protein>
<dbReference type="Proteomes" id="UP000245433">
    <property type="component" value="Unassembled WGS sequence"/>
</dbReference>
<name>A0A2U1DCC2_9LACO</name>
<dbReference type="EMBL" id="QEKT01000002">
    <property type="protein sequence ID" value="PVY85212.1"/>
    <property type="molecule type" value="Genomic_DNA"/>
</dbReference>
<gene>
    <name evidence="1" type="ORF">C7384_10228</name>
</gene>
<evidence type="ECO:0000313" key="2">
    <source>
        <dbReference type="Proteomes" id="UP000245433"/>
    </source>
</evidence>
<comment type="caution">
    <text evidence="1">The sequence shown here is derived from an EMBL/GenBank/DDBJ whole genome shotgun (WGS) entry which is preliminary data.</text>
</comment>
<keyword evidence="2" id="KW-1185">Reference proteome</keyword>
<reference evidence="1 2" key="1">
    <citation type="submission" date="2018-04" db="EMBL/GenBank/DDBJ databases">
        <title>Genomic Encyclopedia of Type Strains, Phase IV (KMG-IV): sequencing the most valuable type-strain genomes for metagenomic binning, comparative biology and taxonomic classification.</title>
        <authorList>
            <person name="Goeker M."/>
        </authorList>
    </citation>
    <scope>NUCLEOTIDE SEQUENCE [LARGE SCALE GENOMIC DNA]</scope>
    <source>
        <strain evidence="1 2">DSM 28795</strain>
    </source>
</reference>
<sequence length="163" mass="18195">MQAITVSPAQLLTIFLGKEVQLNQLADGLYLLAAQKNNSPQLPSEMAGAIVALTAGQVTLVSLVHPFAVADQTGIFNVDDAQIHREPYNWFGPQALVIEKKLQDFLKDYDGPRDDQQGVPRQYIPDEIARPVLLSDRYWQDYIPFVNDPDGQFAAQIKPIFTK</sequence>
<accession>A0A2U1DCC2</accession>
<evidence type="ECO:0000313" key="1">
    <source>
        <dbReference type="EMBL" id="PVY85212.1"/>
    </source>
</evidence>
<organism evidence="1 2">
    <name type="scientific">Convivina intestini</name>
    <dbReference type="NCBI Taxonomy" id="1505726"/>
    <lineage>
        <taxon>Bacteria</taxon>
        <taxon>Bacillati</taxon>
        <taxon>Bacillota</taxon>
        <taxon>Bacilli</taxon>
        <taxon>Lactobacillales</taxon>
        <taxon>Lactobacillaceae</taxon>
        <taxon>Convivina</taxon>
    </lineage>
</organism>
<dbReference type="OrthoDB" id="2151615at2"/>
<proteinExistence type="predicted"/>
<dbReference type="AlphaFoldDB" id="A0A2U1DCC2"/>
<dbReference type="RefSeq" id="WP_089939471.1">
    <property type="nucleotide sequence ID" value="NZ_CAKOEX010000002.1"/>
</dbReference>